<organism evidence="4 5">
    <name type="scientific">Amphimedon queenslandica</name>
    <name type="common">Sponge</name>
    <dbReference type="NCBI Taxonomy" id="400682"/>
    <lineage>
        <taxon>Eukaryota</taxon>
        <taxon>Metazoa</taxon>
        <taxon>Porifera</taxon>
        <taxon>Demospongiae</taxon>
        <taxon>Heteroscleromorpha</taxon>
        <taxon>Haplosclerida</taxon>
        <taxon>Niphatidae</taxon>
        <taxon>Amphimedon</taxon>
    </lineage>
</organism>
<dbReference type="PROSITE" id="PS50105">
    <property type="entry name" value="SAM_DOMAIN"/>
    <property type="match status" value="1"/>
</dbReference>
<dbReference type="RefSeq" id="XP_019848755.1">
    <property type="nucleotide sequence ID" value="XM_019993196.1"/>
</dbReference>
<dbReference type="CDD" id="cd09487">
    <property type="entry name" value="SAM_superfamily"/>
    <property type="match status" value="1"/>
</dbReference>
<evidence type="ECO:0000313" key="5">
    <source>
        <dbReference type="Proteomes" id="UP000007879"/>
    </source>
</evidence>
<evidence type="ECO:0000313" key="4">
    <source>
        <dbReference type="EnsemblMetazoa" id="XP_019848755.1"/>
    </source>
</evidence>
<dbReference type="Proteomes" id="UP000007879">
    <property type="component" value="Unassembled WGS sequence"/>
</dbReference>
<dbReference type="AlphaFoldDB" id="A0AAN0IVA5"/>
<feature type="coiled-coil region" evidence="1">
    <location>
        <begin position="184"/>
        <end position="218"/>
    </location>
</feature>
<evidence type="ECO:0000256" key="2">
    <source>
        <dbReference type="SAM" id="MobiDB-lite"/>
    </source>
</evidence>
<dbReference type="InterPro" id="IPR001660">
    <property type="entry name" value="SAM"/>
</dbReference>
<evidence type="ECO:0000256" key="1">
    <source>
        <dbReference type="SAM" id="Coils"/>
    </source>
</evidence>
<dbReference type="Pfam" id="PF00536">
    <property type="entry name" value="SAM_1"/>
    <property type="match status" value="1"/>
</dbReference>
<evidence type="ECO:0000259" key="3">
    <source>
        <dbReference type="PROSITE" id="PS50105"/>
    </source>
</evidence>
<proteinExistence type="predicted"/>
<dbReference type="GeneID" id="109580235"/>
<dbReference type="InterPro" id="IPR013761">
    <property type="entry name" value="SAM/pointed_sf"/>
</dbReference>
<dbReference type="KEGG" id="aqu:109580235"/>
<reference evidence="5" key="1">
    <citation type="journal article" date="2010" name="Nature">
        <title>The Amphimedon queenslandica genome and the evolution of animal complexity.</title>
        <authorList>
            <person name="Srivastava M."/>
            <person name="Simakov O."/>
            <person name="Chapman J."/>
            <person name="Fahey B."/>
            <person name="Gauthier M.E."/>
            <person name="Mitros T."/>
            <person name="Richards G.S."/>
            <person name="Conaco C."/>
            <person name="Dacre M."/>
            <person name="Hellsten U."/>
            <person name="Larroux C."/>
            <person name="Putnam N.H."/>
            <person name="Stanke M."/>
            <person name="Adamska M."/>
            <person name="Darling A."/>
            <person name="Degnan S.M."/>
            <person name="Oakley T.H."/>
            <person name="Plachetzki D.C."/>
            <person name="Zhai Y."/>
            <person name="Adamski M."/>
            <person name="Calcino A."/>
            <person name="Cummins S.F."/>
            <person name="Goodstein D.M."/>
            <person name="Harris C."/>
            <person name="Jackson D.J."/>
            <person name="Leys S.P."/>
            <person name="Shu S."/>
            <person name="Woodcroft B.J."/>
            <person name="Vervoort M."/>
            <person name="Kosik K.S."/>
            <person name="Manning G."/>
            <person name="Degnan B.M."/>
            <person name="Rokhsar D.S."/>
        </authorList>
    </citation>
    <scope>NUCLEOTIDE SEQUENCE [LARGE SCALE GENOMIC DNA]</scope>
</reference>
<feature type="domain" description="SAM" evidence="3">
    <location>
        <begin position="239"/>
        <end position="294"/>
    </location>
</feature>
<keyword evidence="5" id="KW-1185">Reference proteome</keyword>
<name>A0AAN0IVA5_AMPQE</name>
<protein>
    <recommendedName>
        <fullName evidence="3">SAM domain-containing protein</fullName>
    </recommendedName>
</protein>
<feature type="region of interest" description="Disordered" evidence="2">
    <location>
        <begin position="104"/>
        <end position="153"/>
    </location>
</feature>
<keyword evidence="1" id="KW-0175">Coiled coil</keyword>
<dbReference type="SUPFAM" id="SSF47769">
    <property type="entry name" value="SAM/Pointed domain"/>
    <property type="match status" value="1"/>
</dbReference>
<dbReference type="Gene3D" id="1.10.150.50">
    <property type="entry name" value="Transcription Factor, Ets-1"/>
    <property type="match status" value="1"/>
</dbReference>
<accession>A0AAN0IVA5</accession>
<feature type="compositionally biased region" description="Basic residues" evidence="2">
    <location>
        <begin position="117"/>
        <end position="132"/>
    </location>
</feature>
<dbReference type="EnsemblMetazoa" id="XM_019993196.1">
    <property type="protein sequence ID" value="XP_019848755.1"/>
    <property type="gene ID" value="LOC109580235"/>
</dbReference>
<sequence length="316" mass="35693">MASIAAAGLRSPGARGVDRVSDIAIEATLNSRQVTVPLRMVGDFPLIMESGSPSSHCSSPVSLQFGKVLRPVNSKESLGDEKSLKSIDERSIKSFDERSIRSIGSIDEERELQQPPKGRRPPVRRSSSRKSHHEFIDFGPPKPPPLPPKNKRIVENDDDEYLSMVSSTTSVESECRIYNLTKQIKMLEESNILLQETNKKLRRENIALNHQLQELMESNSKGSKMMKNRKNSLDIIAKYDCTEVQSLLCKMDLPQYVSAFAKEKVNGKIFLELDEIVLEIELGVSSFLHRKRLMHVARGNQHVLDIMKNNEERTLV</sequence>
<dbReference type="SMART" id="SM00454">
    <property type="entry name" value="SAM"/>
    <property type="match status" value="1"/>
</dbReference>
<reference evidence="4" key="2">
    <citation type="submission" date="2024-06" db="UniProtKB">
        <authorList>
            <consortium name="EnsemblMetazoa"/>
        </authorList>
    </citation>
    <scope>IDENTIFICATION</scope>
</reference>